<protein>
    <submittedName>
        <fullName evidence="1">Uncharacterized protein</fullName>
    </submittedName>
</protein>
<feature type="non-terminal residue" evidence="1">
    <location>
        <position position="76"/>
    </location>
</feature>
<evidence type="ECO:0000313" key="2">
    <source>
        <dbReference type="Proteomes" id="UP000663823"/>
    </source>
</evidence>
<comment type="caution">
    <text evidence="1">The sequence shown here is derived from an EMBL/GenBank/DDBJ whole genome shotgun (WGS) entry which is preliminary data.</text>
</comment>
<dbReference type="Proteomes" id="UP000663823">
    <property type="component" value="Unassembled WGS sequence"/>
</dbReference>
<organism evidence="1 2">
    <name type="scientific">Rotaria sordida</name>
    <dbReference type="NCBI Taxonomy" id="392033"/>
    <lineage>
        <taxon>Eukaryota</taxon>
        <taxon>Metazoa</taxon>
        <taxon>Spiralia</taxon>
        <taxon>Gnathifera</taxon>
        <taxon>Rotifera</taxon>
        <taxon>Eurotatoria</taxon>
        <taxon>Bdelloidea</taxon>
        <taxon>Philodinida</taxon>
        <taxon>Philodinidae</taxon>
        <taxon>Rotaria</taxon>
    </lineage>
</organism>
<proteinExistence type="predicted"/>
<accession>A0A818TIQ1</accession>
<gene>
    <name evidence="1" type="ORF">OTI717_LOCUS11397</name>
</gene>
<reference evidence="1" key="1">
    <citation type="submission" date="2021-02" db="EMBL/GenBank/DDBJ databases">
        <authorList>
            <person name="Nowell W R."/>
        </authorList>
    </citation>
    <scope>NUCLEOTIDE SEQUENCE</scope>
</reference>
<name>A0A818TIQ1_9BILA</name>
<sequence length="76" mass="8696">HDLPLLMQNKITARLSLQLNKFQIPGKFEKLMSKKLAISIKINNTRGCIRCCVGRNQYNGFIYLAGIKNFISIDKI</sequence>
<dbReference type="AlphaFoldDB" id="A0A818TIQ1"/>
<evidence type="ECO:0000313" key="1">
    <source>
        <dbReference type="EMBL" id="CAF3683654.1"/>
    </source>
</evidence>
<dbReference type="EMBL" id="CAJOAX010001082">
    <property type="protein sequence ID" value="CAF3683654.1"/>
    <property type="molecule type" value="Genomic_DNA"/>
</dbReference>